<keyword evidence="3" id="KW-1185">Reference proteome</keyword>
<name>A0ABY8H6J6_9MICC</name>
<evidence type="ECO:0000313" key="3">
    <source>
        <dbReference type="Proteomes" id="UP001219037"/>
    </source>
</evidence>
<proteinExistence type="predicted"/>
<dbReference type="Pfam" id="PF04020">
    <property type="entry name" value="Phage_holin_4_2"/>
    <property type="match status" value="1"/>
</dbReference>
<sequence length="138" mass="14377">MSFLLRILATGLGFAAALWIIPGFQLLHDGAPIGADRDTGTAALAVGVLALIFGVINATVRPVVAFLSLPITCLTLGLFTLVINAAMLALTAWLSNLLFPFQLDISGFWAALFAALVISLVSAIANRFIAAITAPVRA</sequence>
<feature type="transmembrane region" description="Helical" evidence="1">
    <location>
        <begin position="106"/>
        <end position="129"/>
    </location>
</feature>
<dbReference type="PANTHER" id="PTHR37309:SF1">
    <property type="entry name" value="SLR0284 PROTEIN"/>
    <property type="match status" value="1"/>
</dbReference>
<keyword evidence="1" id="KW-0472">Membrane</keyword>
<dbReference type="InterPro" id="IPR007165">
    <property type="entry name" value="Phage_holin_4_2"/>
</dbReference>
<dbReference type="EMBL" id="CP121252">
    <property type="protein sequence ID" value="WFP16330.1"/>
    <property type="molecule type" value="Genomic_DNA"/>
</dbReference>
<evidence type="ECO:0000256" key="1">
    <source>
        <dbReference type="SAM" id="Phobius"/>
    </source>
</evidence>
<evidence type="ECO:0000313" key="2">
    <source>
        <dbReference type="EMBL" id="WFP16330.1"/>
    </source>
</evidence>
<gene>
    <name evidence="2" type="ORF">P8192_13250</name>
</gene>
<feature type="transmembrane region" description="Helical" evidence="1">
    <location>
        <begin position="39"/>
        <end position="60"/>
    </location>
</feature>
<keyword evidence="1" id="KW-0812">Transmembrane</keyword>
<feature type="transmembrane region" description="Helical" evidence="1">
    <location>
        <begin position="67"/>
        <end position="94"/>
    </location>
</feature>
<feature type="transmembrane region" description="Helical" evidence="1">
    <location>
        <begin position="7"/>
        <end position="27"/>
    </location>
</feature>
<keyword evidence="1" id="KW-1133">Transmembrane helix</keyword>
<organism evidence="2 3">
    <name type="scientific">Citricoccus muralis</name>
    <dbReference type="NCBI Taxonomy" id="169134"/>
    <lineage>
        <taxon>Bacteria</taxon>
        <taxon>Bacillati</taxon>
        <taxon>Actinomycetota</taxon>
        <taxon>Actinomycetes</taxon>
        <taxon>Micrococcales</taxon>
        <taxon>Micrococcaceae</taxon>
        <taxon>Citricoccus</taxon>
    </lineage>
</organism>
<reference evidence="2 3" key="1">
    <citation type="submission" date="2023-04" db="EMBL/GenBank/DDBJ databases">
        <title>Funneling lignin-derived compounds into biodiesel using alkali-halophilic Citricoccus sp. P2.</title>
        <authorList>
            <person name="Luo C.-B."/>
        </authorList>
    </citation>
    <scope>NUCLEOTIDE SEQUENCE [LARGE SCALE GENOMIC DNA]</scope>
    <source>
        <strain evidence="2 3">P2</strain>
    </source>
</reference>
<accession>A0ABY8H6J6</accession>
<dbReference type="PANTHER" id="PTHR37309">
    <property type="entry name" value="SLR0284 PROTEIN"/>
    <property type="match status" value="1"/>
</dbReference>
<protein>
    <submittedName>
        <fullName evidence="2">Phage holin family protein</fullName>
    </submittedName>
</protein>
<dbReference type="Proteomes" id="UP001219037">
    <property type="component" value="Chromosome"/>
</dbReference>
<dbReference type="RefSeq" id="WP_278157477.1">
    <property type="nucleotide sequence ID" value="NZ_CP121252.1"/>
</dbReference>